<dbReference type="InterPro" id="IPR018482">
    <property type="entry name" value="Znf-C4H2"/>
</dbReference>
<dbReference type="Proteomes" id="UP000521943">
    <property type="component" value="Unassembled WGS sequence"/>
</dbReference>
<evidence type="ECO:0000313" key="4">
    <source>
        <dbReference type="Proteomes" id="UP000521943"/>
    </source>
</evidence>
<reference evidence="3 4" key="1">
    <citation type="submission" date="2020-07" db="EMBL/GenBank/DDBJ databases">
        <title>Comparative genomics of pyrophilous fungi reveals a link between fire events and developmental genes.</title>
        <authorList>
            <consortium name="DOE Joint Genome Institute"/>
            <person name="Steindorff A.S."/>
            <person name="Carver A."/>
            <person name="Calhoun S."/>
            <person name="Stillman K."/>
            <person name="Liu H."/>
            <person name="Lipzen A."/>
            <person name="Pangilinan J."/>
            <person name="Labutti K."/>
            <person name="Bruns T.D."/>
            <person name="Grigoriev I.V."/>
        </authorList>
    </citation>
    <scope>NUCLEOTIDE SEQUENCE [LARGE SCALE GENOMIC DNA]</scope>
    <source>
        <strain evidence="3 4">CBS 144469</strain>
    </source>
</reference>
<feature type="compositionally biased region" description="Basic residues" evidence="2">
    <location>
        <begin position="203"/>
        <end position="220"/>
    </location>
</feature>
<keyword evidence="4" id="KW-1185">Reference proteome</keyword>
<feature type="coiled-coil region" evidence="1">
    <location>
        <begin position="63"/>
        <end position="97"/>
    </location>
</feature>
<name>A0A8H6MCN3_9AGAR</name>
<evidence type="ECO:0000313" key="3">
    <source>
        <dbReference type="EMBL" id="KAF6763610.1"/>
    </source>
</evidence>
<comment type="caution">
    <text evidence="3">The sequence shown here is derived from an EMBL/GenBank/DDBJ whole genome shotgun (WGS) entry which is preliminary data.</text>
</comment>
<proteinExistence type="predicted"/>
<dbReference type="GO" id="GO:0005634">
    <property type="term" value="C:nucleus"/>
    <property type="evidence" value="ECO:0007669"/>
    <property type="project" value="TreeGrafter"/>
</dbReference>
<keyword evidence="1" id="KW-0175">Coiled coil</keyword>
<feature type="region of interest" description="Disordered" evidence="2">
    <location>
        <begin position="168"/>
        <end position="220"/>
    </location>
</feature>
<evidence type="ECO:0000256" key="1">
    <source>
        <dbReference type="SAM" id="Coils"/>
    </source>
</evidence>
<feature type="compositionally biased region" description="Gly residues" evidence="2">
    <location>
        <begin position="175"/>
        <end position="187"/>
    </location>
</feature>
<gene>
    <name evidence="3" type="ORF">DFP72DRAFT_800313</name>
</gene>
<dbReference type="AlphaFoldDB" id="A0A8H6MCN3"/>
<protein>
    <submittedName>
        <fullName evidence="3">Uncharacterized protein</fullName>
    </submittedName>
</protein>
<dbReference type="PANTHER" id="PTHR31058">
    <property type="entry name" value="ZINC FINGER C4H2 DOMAIN-CONTAINING PROTEIN"/>
    <property type="match status" value="1"/>
</dbReference>
<dbReference type="PANTHER" id="PTHR31058:SF2">
    <property type="entry name" value="ZINC FINGER C4H2 DOMAIN-CONTAINING PROTEIN"/>
    <property type="match status" value="1"/>
</dbReference>
<evidence type="ECO:0000256" key="2">
    <source>
        <dbReference type="SAM" id="MobiDB-lite"/>
    </source>
</evidence>
<organism evidence="3 4">
    <name type="scientific">Ephemerocybe angulata</name>
    <dbReference type="NCBI Taxonomy" id="980116"/>
    <lineage>
        <taxon>Eukaryota</taxon>
        <taxon>Fungi</taxon>
        <taxon>Dikarya</taxon>
        <taxon>Basidiomycota</taxon>
        <taxon>Agaricomycotina</taxon>
        <taxon>Agaricomycetes</taxon>
        <taxon>Agaricomycetidae</taxon>
        <taxon>Agaricales</taxon>
        <taxon>Agaricineae</taxon>
        <taxon>Psathyrellaceae</taxon>
        <taxon>Ephemerocybe</taxon>
    </lineage>
</organism>
<dbReference type="EMBL" id="JACGCI010000005">
    <property type="protein sequence ID" value="KAF6763610.1"/>
    <property type="molecule type" value="Genomic_DNA"/>
</dbReference>
<sequence>MSSAAPSGSGATGPGTNGSNGPLVAQGDWTKDLVHLAKQAELKKHALALQLHTAHILSAHASLEQKSKAIQDIKEQKNKLESERARLLKCLQDINADRDSADLAESTLNKECTDLRTKITQLSDGEYALAKNDVDRLRADLGQAPLPSLQQTLEERTAQYLTERRLGGNEDAYYSGGGGGGGDGAGTKRGAPSDAGFGEGLAKRPRGRPKGSKNKKVTST</sequence>
<feature type="region of interest" description="Disordered" evidence="2">
    <location>
        <begin position="1"/>
        <end position="24"/>
    </location>
</feature>
<dbReference type="OrthoDB" id="20865at2759"/>
<accession>A0A8H6MCN3</accession>